<feature type="region of interest" description="Disordered" evidence="5">
    <location>
        <begin position="36"/>
        <end position="164"/>
    </location>
</feature>
<reference evidence="8" key="1">
    <citation type="submission" date="2022-01" db="EMBL/GenBank/DDBJ databases">
        <title>Jiella avicenniae sp. nov., a novel endophytic bacterium isolated from bark of Avicennia marina.</title>
        <authorList>
            <person name="Tuo L."/>
        </authorList>
    </citation>
    <scope>NUCLEOTIDE SEQUENCE</scope>
    <source>
        <strain evidence="8">CBK1P-4</strain>
    </source>
</reference>
<evidence type="ECO:0000256" key="3">
    <source>
        <dbReference type="ARBA" id="ARBA00023004"/>
    </source>
</evidence>
<dbReference type="PANTHER" id="PTHR30600">
    <property type="entry name" value="CYTOCHROME C PEROXIDASE-RELATED"/>
    <property type="match status" value="1"/>
</dbReference>
<dbReference type="Pfam" id="PF06537">
    <property type="entry name" value="DHOR"/>
    <property type="match status" value="1"/>
</dbReference>
<dbReference type="Gene3D" id="1.10.760.10">
    <property type="entry name" value="Cytochrome c-like domain"/>
    <property type="match status" value="1"/>
</dbReference>
<dbReference type="InterPro" id="IPR009056">
    <property type="entry name" value="Cyt_c-like_dom"/>
</dbReference>
<organism evidence="8 9">
    <name type="scientific">Jiella avicenniae</name>
    <dbReference type="NCBI Taxonomy" id="2907202"/>
    <lineage>
        <taxon>Bacteria</taxon>
        <taxon>Pseudomonadati</taxon>
        <taxon>Pseudomonadota</taxon>
        <taxon>Alphaproteobacteria</taxon>
        <taxon>Hyphomicrobiales</taxon>
        <taxon>Aurantimonadaceae</taxon>
        <taxon>Jiella</taxon>
    </lineage>
</organism>
<dbReference type="SUPFAM" id="SSF46626">
    <property type="entry name" value="Cytochrome c"/>
    <property type="match status" value="1"/>
</dbReference>
<keyword evidence="9" id="KW-1185">Reference proteome</keyword>
<keyword evidence="6" id="KW-0732">Signal</keyword>
<dbReference type="PROSITE" id="PS51007">
    <property type="entry name" value="CYTC"/>
    <property type="match status" value="1"/>
</dbReference>
<evidence type="ECO:0000313" key="8">
    <source>
        <dbReference type="EMBL" id="MCE7030209.1"/>
    </source>
</evidence>
<feature type="domain" description="Cytochrome c" evidence="7">
    <location>
        <begin position="481"/>
        <end position="589"/>
    </location>
</feature>
<feature type="region of interest" description="Disordered" evidence="5">
    <location>
        <begin position="572"/>
        <end position="598"/>
    </location>
</feature>
<evidence type="ECO:0000259" key="7">
    <source>
        <dbReference type="PROSITE" id="PS51007"/>
    </source>
</evidence>
<dbReference type="GO" id="GO:0046872">
    <property type="term" value="F:metal ion binding"/>
    <property type="evidence" value="ECO:0007669"/>
    <property type="project" value="UniProtKB-KW"/>
</dbReference>
<dbReference type="AlphaFoldDB" id="A0A9X1P5L4"/>
<keyword evidence="2 4" id="KW-0479">Metal-binding</keyword>
<evidence type="ECO:0000256" key="2">
    <source>
        <dbReference type="ARBA" id="ARBA00022723"/>
    </source>
</evidence>
<proteinExistence type="predicted"/>
<keyword evidence="1 4" id="KW-0349">Heme</keyword>
<dbReference type="PANTHER" id="PTHR30600:SF4">
    <property type="entry name" value="CYTOCHROME C DOMAIN-CONTAINING PROTEIN"/>
    <property type="match status" value="1"/>
</dbReference>
<dbReference type="InterPro" id="IPR051395">
    <property type="entry name" value="Cytochrome_c_Peroxidase/MauG"/>
</dbReference>
<name>A0A9X1P5L4_9HYPH</name>
<dbReference type="InterPro" id="IPR010538">
    <property type="entry name" value="DHOR"/>
</dbReference>
<dbReference type="EMBL" id="JAJUWU010000022">
    <property type="protein sequence ID" value="MCE7030209.1"/>
    <property type="molecule type" value="Genomic_DNA"/>
</dbReference>
<evidence type="ECO:0000256" key="4">
    <source>
        <dbReference type="PROSITE-ProRule" id="PRU00433"/>
    </source>
</evidence>
<feature type="compositionally biased region" description="Low complexity" evidence="5">
    <location>
        <begin position="111"/>
        <end position="125"/>
    </location>
</feature>
<dbReference type="RefSeq" id="WP_233721289.1">
    <property type="nucleotide sequence ID" value="NZ_JAJUWU010000022.1"/>
</dbReference>
<dbReference type="GO" id="GO:0009055">
    <property type="term" value="F:electron transfer activity"/>
    <property type="evidence" value="ECO:0007669"/>
    <property type="project" value="InterPro"/>
</dbReference>
<evidence type="ECO:0000256" key="1">
    <source>
        <dbReference type="ARBA" id="ARBA00022617"/>
    </source>
</evidence>
<feature type="signal peptide" evidence="6">
    <location>
        <begin position="1"/>
        <end position="26"/>
    </location>
</feature>
<feature type="chain" id="PRO_5040840835" description="Cytochrome c domain-containing protein" evidence="6">
    <location>
        <begin position="27"/>
        <end position="754"/>
    </location>
</feature>
<sequence>MPKHRNAFLAGTALCLLVSASTPLRAQLSDAINDAILGGGAPQPQVSNPPSEQPADAGQPPAAGPPPASEQPPAAAAPEPQPDPSAQNPGAQNPGARDPSVQATPEPIAPPAASNQAAPAMASPSYANDPGATPVPGTVAPGLARLSTGDEPSLGNGIRVSQDDISNGTIGFRQIMEIGRHLFTQSFTAVEGYGEGPTGPREKKRHQIAANGIGPMAAFLQVPWMRVHGLDAQACLECHNVAGFETPAGGATPGRTVRPDRVSGAGAVTSAAIINPLLEDPAPKWVVDAFRERGVADPGNMYAVFLRNPPHVFGAGYTQKLAEEMSFDLLAQRRSAIDQATQNRGQWYEIRLNSKGTDFGRYQVRVDAGAPRPGESLQPCGSEPTLVERCDLIEGVSEDFVVRPFQWKGIASNMRNFVRDALNFHFAMVPTELVAAGANPDPDGDGLVDEVSIGEVTALTAFALGARPPSTFAPSDGAEAARVAHGRDIFEGRAGLDASLACVTCHQASKTVLNPVVRVHDPRPDRESMRIVARESSNAAPVLTVTDNGVGLGQAAPRGLLLPVEQEFLEGGQTPAKERAVQGQSAARESSGRRPPQGAAFAFNLNMNTPFEDRVFLASQPRLPSDATGAVEVPLFSDLKRHRMGRCLADVIHQQTDRAGVFVKRDEFVTRPLWGLADTGPWLHDGRALSIRDAILKHSDQACADDGSGYVSEANATVAAFQALPAEDQEALLAFLHTMRLPRDASFDGVDQNR</sequence>
<gene>
    <name evidence="8" type="ORF">LZD57_19655</name>
</gene>
<evidence type="ECO:0000256" key="5">
    <source>
        <dbReference type="SAM" id="MobiDB-lite"/>
    </source>
</evidence>
<evidence type="ECO:0000256" key="6">
    <source>
        <dbReference type="SAM" id="SignalP"/>
    </source>
</evidence>
<dbReference type="GO" id="GO:0020037">
    <property type="term" value="F:heme binding"/>
    <property type="evidence" value="ECO:0007669"/>
    <property type="project" value="InterPro"/>
</dbReference>
<evidence type="ECO:0000313" key="9">
    <source>
        <dbReference type="Proteomes" id="UP001139035"/>
    </source>
</evidence>
<dbReference type="GO" id="GO:0004130">
    <property type="term" value="F:cytochrome-c peroxidase activity"/>
    <property type="evidence" value="ECO:0007669"/>
    <property type="project" value="TreeGrafter"/>
</dbReference>
<dbReference type="InterPro" id="IPR036909">
    <property type="entry name" value="Cyt_c-like_dom_sf"/>
</dbReference>
<accession>A0A9X1P5L4</accession>
<comment type="caution">
    <text evidence="8">The sequence shown here is derived from an EMBL/GenBank/DDBJ whole genome shotgun (WGS) entry which is preliminary data.</text>
</comment>
<keyword evidence="3 4" id="KW-0408">Iron</keyword>
<protein>
    <recommendedName>
        <fullName evidence="7">Cytochrome c domain-containing protein</fullName>
    </recommendedName>
</protein>
<dbReference type="Proteomes" id="UP001139035">
    <property type="component" value="Unassembled WGS sequence"/>
</dbReference>